<reference evidence="4" key="1">
    <citation type="journal article" date="2015" name="Nature">
        <title>Complex archaea that bridge the gap between prokaryotes and eukaryotes.</title>
        <authorList>
            <person name="Spang A."/>
            <person name="Saw J.H."/>
            <person name="Jorgensen S.L."/>
            <person name="Zaremba-Niedzwiedzka K."/>
            <person name="Martijn J."/>
            <person name="Lind A.E."/>
            <person name="van Eijk R."/>
            <person name="Schleper C."/>
            <person name="Guy L."/>
            <person name="Ettema T.J."/>
        </authorList>
    </citation>
    <scope>NUCLEOTIDE SEQUENCE</scope>
</reference>
<gene>
    <name evidence="4" type="ORF">LCGC14_2448280</name>
</gene>
<feature type="non-terminal residue" evidence="4">
    <location>
        <position position="1"/>
    </location>
</feature>
<evidence type="ECO:0000259" key="3">
    <source>
        <dbReference type="PROSITE" id="PS50819"/>
    </source>
</evidence>
<dbReference type="InterPro" id="IPR036844">
    <property type="entry name" value="Hint_dom_sf"/>
</dbReference>
<dbReference type="InterPro" id="IPR027434">
    <property type="entry name" value="Homing_endonucl"/>
</dbReference>
<accession>A0A0F9DTZ7</accession>
<dbReference type="EMBL" id="LAZR01037833">
    <property type="protein sequence ID" value="KKL21156.1"/>
    <property type="molecule type" value="Genomic_DNA"/>
</dbReference>
<dbReference type="Pfam" id="PF14528">
    <property type="entry name" value="LAGLIDADG_3"/>
    <property type="match status" value="1"/>
</dbReference>
<dbReference type="InterPro" id="IPR004042">
    <property type="entry name" value="Intein_endonuc_central"/>
</dbReference>
<evidence type="ECO:0000313" key="4">
    <source>
        <dbReference type="EMBL" id="KKL21156.1"/>
    </source>
</evidence>
<dbReference type="GO" id="GO:0004519">
    <property type="term" value="F:endonuclease activity"/>
    <property type="evidence" value="ECO:0007669"/>
    <property type="project" value="InterPro"/>
</dbReference>
<keyword evidence="1" id="KW-0068">Autocatalytic cleavage</keyword>
<name>A0A0F9DTZ7_9ZZZZ</name>
<dbReference type="SUPFAM" id="SSF55608">
    <property type="entry name" value="Homing endonucleases"/>
    <property type="match status" value="1"/>
</dbReference>
<dbReference type="Gene3D" id="3.10.28.10">
    <property type="entry name" value="Homing endonucleases"/>
    <property type="match status" value="1"/>
</dbReference>
<protein>
    <recommendedName>
        <fullName evidence="3">DOD-type homing endonuclease domain-containing protein</fullName>
    </recommendedName>
</protein>
<evidence type="ECO:0000256" key="1">
    <source>
        <dbReference type="ARBA" id="ARBA00022813"/>
    </source>
</evidence>
<dbReference type="AlphaFoldDB" id="A0A0F9DTZ7"/>
<feature type="domain" description="DOD-type homing endonuclease" evidence="3">
    <location>
        <begin position="1"/>
        <end position="51"/>
    </location>
</feature>
<proteinExistence type="predicted"/>
<dbReference type="PROSITE" id="PS50818">
    <property type="entry name" value="INTEIN_C_TER"/>
    <property type="match status" value="1"/>
</dbReference>
<dbReference type="PROSITE" id="PS50819">
    <property type="entry name" value="INTEIN_ENDONUCLEASE"/>
    <property type="match status" value="1"/>
</dbReference>
<dbReference type="InterPro" id="IPR030934">
    <property type="entry name" value="Intein_C"/>
</dbReference>
<dbReference type="Gene3D" id="3.40.50.300">
    <property type="entry name" value="P-loop containing nucleotide triphosphate hydrolases"/>
    <property type="match status" value="1"/>
</dbReference>
<comment type="caution">
    <text evidence="4">The sequence shown here is derived from an EMBL/GenBank/DDBJ whole genome shotgun (WGS) entry which is preliminary data.</text>
</comment>
<dbReference type="InterPro" id="IPR027417">
    <property type="entry name" value="P-loop_NTPase"/>
</dbReference>
<dbReference type="SUPFAM" id="SSF51294">
    <property type="entry name" value="Hedgehog/intein (Hint) domain"/>
    <property type="match status" value="1"/>
</dbReference>
<keyword evidence="2" id="KW-0651">Protein splicing</keyword>
<sequence length="517" mass="59037">IIASYLRSLFSCDGYLSSRKTKKRFGVLIGFSTINEKQARLVQQLLLKFSIISTVRKTKYKTYIIDEKNNKREYNGYNYILTFCRKKYVKIFLNEIGLIGKNENIKKAKYYLSKIDDSIKTNYDDKNPFSFYKIKSIEKTQIKRTFDLDVSSEKILRNFVAQGFVIHNSSKDFVVSIIALYEAMKLLECPGGDPYTLYELASSSSINILTVANSKDQARRAFEEIREKLLLSEYFKDKCIKDGIGSSSIFLLTPQDKIENKKFREKGLPLKKGSIGIIVGHSNSDSLLGMGCIVLILDEVASYKTSGGASSGDRIYTAMTPAVSTYCRRSYKKDADDNFLLDEHDQKIVEKRTYDGKIISISSPRGQEGKFYELFQTANQVGHRLACRLPTWEVNPTHTRESLRESVPTMSEAEFNMEFGAEFSGMGVENFFTEEQVNNCFIGHNLKDRDIGLPGNVYFIHLDPATSSHNYALVVLHKEYYLNRETAKAEYVVIVDHIKHWSPVRGPINPEVVMEYV</sequence>
<feature type="non-terminal residue" evidence="4">
    <location>
        <position position="517"/>
    </location>
</feature>
<dbReference type="InterPro" id="IPR004860">
    <property type="entry name" value="LAGLIDADG_dom"/>
</dbReference>
<organism evidence="4">
    <name type="scientific">marine sediment metagenome</name>
    <dbReference type="NCBI Taxonomy" id="412755"/>
    <lineage>
        <taxon>unclassified sequences</taxon>
        <taxon>metagenomes</taxon>
        <taxon>ecological metagenomes</taxon>
    </lineage>
</organism>
<evidence type="ECO:0000256" key="2">
    <source>
        <dbReference type="ARBA" id="ARBA00023000"/>
    </source>
</evidence>